<organism evidence="5 6">
    <name type="scientific">Clostridium disporicum</name>
    <dbReference type="NCBI Taxonomy" id="84024"/>
    <lineage>
        <taxon>Bacteria</taxon>
        <taxon>Bacillati</taxon>
        <taxon>Bacillota</taxon>
        <taxon>Clostridia</taxon>
        <taxon>Eubacteriales</taxon>
        <taxon>Clostridiaceae</taxon>
        <taxon>Clostridium</taxon>
    </lineage>
</organism>
<evidence type="ECO:0000313" key="6">
    <source>
        <dbReference type="Proteomes" id="UP000095594"/>
    </source>
</evidence>
<feature type="transmembrane region" description="Helical" evidence="2">
    <location>
        <begin position="43"/>
        <end position="70"/>
    </location>
</feature>
<name>A0A174FEH2_9CLOT</name>
<dbReference type="InterPro" id="IPR027381">
    <property type="entry name" value="LytR/CpsA/Psr_C"/>
</dbReference>
<accession>A0A174FEH2</accession>
<dbReference type="Pfam" id="PF03816">
    <property type="entry name" value="LytR_cpsA_psr"/>
    <property type="match status" value="1"/>
</dbReference>
<dbReference type="InterPro" id="IPR004474">
    <property type="entry name" value="LytR_CpsA_psr"/>
</dbReference>
<dbReference type="NCBIfam" id="TIGR00350">
    <property type="entry name" value="lytR_cpsA_psr"/>
    <property type="match status" value="1"/>
</dbReference>
<keyword evidence="2" id="KW-0472">Membrane</keyword>
<evidence type="ECO:0000256" key="2">
    <source>
        <dbReference type="SAM" id="Phobius"/>
    </source>
</evidence>
<dbReference type="Gene3D" id="3.40.630.190">
    <property type="entry name" value="LCP protein"/>
    <property type="match status" value="1"/>
</dbReference>
<dbReference type="OrthoDB" id="305468at2"/>
<dbReference type="Pfam" id="PF13399">
    <property type="entry name" value="LytR_C"/>
    <property type="match status" value="1"/>
</dbReference>
<feature type="domain" description="LytR/CpsA/Psr regulator C-terminal" evidence="4">
    <location>
        <begin position="358"/>
        <end position="441"/>
    </location>
</feature>
<dbReference type="InterPro" id="IPR050922">
    <property type="entry name" value="LytR/CpsA/Psr_CW_biosynth"/>
</dbReference>
<comment type="similarity">
    <text evidence="1">Belongs to the LytR/CpsA/Psr (LCP) family.</text>
</comment>
<dbReference type="Proteomes" id="UP000095594">
    <property type="component" value="Unassembled WGS sequence"/>
</dbReference>
<proteinExistence type="inferred from homology"/>
<protein>
    <submittedName>
        <fullName evidence="5">Membrane-bound protein LytR</fullName>
    </submittedName>
</protein>
<dbReference type="EMBL" id="CYZX01000010">
    <property type="protein sequence ID" value="CUO48121.1"/>
    <property type="molecule type" value="Genomic_DNA"/>
</dbReference>
<keyword evidence="2" id="KW-0812">Transmembrane</keyword>
<evidence type="ECO:0000313" key="5">
    <source>
        <dbReference type="EMBL" id="CUO48121.1"/>
    </source>
</evidence>
<evidence type="ECO:0000259" key="3">
    <source>
        <dbReference type="Pfam" id="PF03816"/>
    </source>
</evidence>
<evidence type="ECO:0000256" key="1">
    <source>
        <dbReference type="ARBA" id="ARBA00006068"/>
    </source>
</evidence>
<dbReference type="AlphaFoldDB" id="A0A174FEH2"/>
<feature type="domain" description="Cell envelope-related transcriptional attenuator" evidence="3">
    <location>
        <begin position="109"/>
        <end position="269"/>
    </location>
</feature>
<gene>
    <name evidence="5" type="primary">yvhJ</name>
    <name evidence="5" type="ORF">ERS852471_01635</name>
</gene>
<dbReference type="PANTHER" id="PTHR33392">
    <property type="entry name" value="POLYISOPRENYL-TEICHOIC ACID--PEPTIDOGLYCAN TEICHOIC ACID TRANSFERASE TAGU"/>
    <property type="match status" value="1"/>
</dbReference>
<dbReference type="PANTHER" id="PTHR33392:SF6">
    <property type="entry name" value="POLYISOPRENYL-TEICHOIC ACID--PEPTIDOGLYCAN TEICHOIC ACID TRANSFERASE TAGU"/>
    <property type="match status" value="1"/>
</dbReference>
<dbReference type="Gene3D" id="3.30.70.2390">
    <property type="match status" value="1"/>
</dbReference>
<sequence length="444" mass="50817">MAGNGDKNRPNKDPRLITRSAREDFERKKELRKKAKRRARVRLTIVVLILLLLVLITTMFFSVISFILALRKNDLQEGITPRKNEPVNILILGMDIGDAEQDENKAIRRTDTMMVLNYNPNTKKINIVSIPRDTLIQVDAYDEYGNLRPYWKINNAYVLGGEEEVIKHVESLLETNINYMVEIDYNAFRSFIDAIGGVDMYIEQQMDYDDDAQDLHIHFNAGETVHLDGKKAEEFFRWRKNNDGTGFIDGDLGRIRNQQAFMKEVLKKCLSPTIIFKLPKILDVVKENIDTNMPGDKMISYGLKFLTNSGISMNTLQGYDEIIYDESFLIVDPSMNRELLASIKSGEVLEDDKSRADYNILVLNGTRINGLAGSVKTEMQYIGYYAVEVGNAEKRSKSIIMCNDKTLKEQLKIDTGIDNFQKNNSEEYSSYDAVIILGEDFDSF</sequence>
<dbReference type="RefSeq" id="WP_055265493.1">
    <property type="nucleotide sequence ID" value="NZ_CABIXQ010000010.1"/>
</dbReference>
<reference evidence="5 6" key="1">
    <citation type="submission" date="2015-09" db="EMBL/GenBank/DDBJ databases">
        <authorList>
            <consortium name="Pathogen Informatics"/>
        </authorList>
    </citation>
    <scope>NUCLEOTIDE SEQUENCE [LARGE SCALE GENOMIC DNA]</scope>
    <source>
        <strain evidence="5 6">2789STDY5834856</strain>
    </source>
</reference>
<evidence type="ECO:0000259" key="4">
    <source>
        <dbReference type="Pfam" id="PF13399"/>
    </source>
</evidence>
<keyword evidence="2" id="KW-1133">Transmembrane helix</keyword>